<dbReference type="AlphaFoldDB" id="A0A6G1BUT4"/>
<comment type="caution">
    <text evidence="9">The sequence shown here is derived from an EMBL/GenBank/DDBJ whole genome shotgun (WGS) entry which is preliminary data.</text>
</comment>
<proteinExistence type="inferred from homology"/>
<evidence type="ECO:0000256" key="7">
    <source>
        <dbReference type="RuleBase" id="RU003682"/>
    </source>
</evidence>
<dbReference type="GO" id="GO:0046872">
    <property type="term" value="F:metal ion binding"/>
    <property type="evidence" value="ECO:0007669"/>
    <property type="project" value="UniProtKB-KW"/>
</dbReference>
<dbReference type="Gene3D" id="2.60.120.330">
    <property type="entry name" value="B-lactam Antibiotic, Isopenicillin N Synthase, Chain"/>
    <property type="match status" value="1"/>
</dbReference>
<comment type="similarity">
    <text evidence="2 7">Belongs to the iron/ascorbate-dependent oxidoreductase family.</text>
</comment>
<evidence type="ECO:0000256" key="5">
    <source>
        <dbReference type="ARBA" id="ARBA00023002"/>
    </source>
</evidence>
<reference evidence="9 10" key="1">
    <citation type="submission" date="2019-11" db="EMBL/GenBank/DDBJ databases">
        <title>Whole genome sequence of Oryza granulata.</title>
        <authorList>
            <person name="Li W."/>
        </authorList>
    </citation>
    <scope>NUCLEOTIDE SEQUENCE [LARGE SCALE GENOMIC DNA]</scope>
    <source>
        <strain evidence="10">cv. Menghai</strain>
        <tissue evidence="9">Leaf</tissue>
    </source>
</reference>
<keyword evidence="10" id="KW-1185">Reference proteome</keyword>
<comment type="cofactor">
    <cofactor evidence="1">
        <name>L-ascorbate</name>
        <dbReference type="ChEBI" id="CHEBI:38290"/>
    </cofactor>
</comment>
<feature type="domain" description="Fe2OG dioxygenase" evidence="8">
    <location>
        <begin position="198"/>
        <end position="297"/>
    </location>
</feature>
<keyword evidence="4" id="KW-0223">Dioxygenase</keyword>
<evidence type="ECO:0000256" key="2">
    <source>
        <dbReference type="ARBA" id="ARBA00008056"/>
    </source>
</evidence>
<dbReference type="GO" id="GO:0051213">
    <property type="term" value="F:dioxygenase activity"/>
    <property type="evidence" value="ECO:0007669"/>
    <property type="project" value="UniProtKB-KW"/>
</dbReference>
<sequence>MAPAIAKPLLSDLVAQSGQVPSSHIRPVGDRPDLDNVDHESGAVITLIDLEQLDGPDRRKVVEAIGSACETDGFFMVRNHGIPEEVVEGMLRVAREFFHMPESERLKCYSDDPKKAIRLSTSFNVRTEKVSNWRDFLRLHCFPLEDFIDQWPSNPPSFRQVVGTYSTEARALALRLLEAISESLGLDRGHMVSAMGRQAQHMAVNYYPPCPQPELTYGLPGHKDPNAITLLLQDGVSGLQVRRNGLWVAVNPVPDALVINIGDQVQALSNDRYKSVLHRVIVNSESERISVPTFYCPSPDAVIAPADALVDEDDDHPLAYRPFTYQAYYDEFWSMGLQSASCLDRFRPEKQDDCSVP</sequence>
<dbReference type="PANTHER" id="PTHR47991">
    <property type="entry name" value="OXOGLUTARATE/IRON-DEPENDENT DIOXYGENASE"/>
    <property type="match status" value="1"/>
</dbReference>
<dbReference type="InterPro" id="IPR044861">
    <property type="entry name" value="IPNS-like_FE2OG_OXY"/>
</dbReference>
<dbReference type="InterPro" id="IPR050295">
    <property type="entry name" value="Plant_2OG-oxidoreductases"/>
</dbReference>
<evidence type="ECO:0000256" key="3">
    <source>
        <dbReference type="ARBA" id="ARBA00022723"/>
    </source>
</evidence>
<dbReference type="InterPro" id="IPR027443">
    <property type="entry name" value="IPNS-like_sf"/>
</dbReference>
<dbReference type="EMBL" id="SPHZ02000011">
    <property type="protein sequence ID" value="KAF0891424.1"/>
    <property type="molecule type" value="Genomic_DNA"/>
</dbReference>
<dbReference type="FunFam" id="2.60.120.330:FF:000007">
    <property type="entry name" value="Protein DMR6-like oxygenase 2"/>
    <property type="match status" value="1"/>
</dbReference>
<evidence type="ECO:0000259" key="8">
    <source>
        <dbReference type="PROSITE" id="PS51471"/>
    </source>
</evidence>
<evidence type="ECO:0000256" key="1">
    <source>
        <dbReference type="ARBA" id="ARBA00001961"/>
    </source>
</evidence>
<dbReference type="InterPro" id="IPR026992">
    <property type="entry name" value="DIOX_N"/>
</dbReference>
<accession>A0A6G1BUT4</accession>
<dbReference type="PROSITE" id="PS51471">
    <property type="entry name" value="FE2OG_OXY"/>
    <property type="match status" value="1"/>
</dbReference>
<evidence type="ECO:0000313" key="10">
    <source>
        <dbReference type="Proteomes" id="UP000479710"/>
    </source>
</evidence>
<name>A0A6G1BUT4_9ORYZ</name>
<evidence type="ECO:0000313" key="9">
    <source>
        <dbReference type="EMBL" id="KAF0891424.1"/>
    </source>
</evidence>
<dbReference type="Pfam" id="PF03171">
    <property type="entry name" value="2OG-FeII_Oxy"/>
    <property type="match status" value="1"/>
</dbReference>
<evidence type="ECO:0000256" key="6">
    <source>
        <dbReference type="ARBA" id="ARBA00023004"/>
    </source>
</evidence>
<dbReference type="GO" id="GO:0002229">
    <property type="term" value="P:defense response to oomycetes"/>
    <property type="evidence" value="ECO:0007669"/>
    <property type="project" value="UniProtKB-ARBA"/>
</dbReference>
<evidence type="ECO:0000256" key="4">
    <source>
        <dbReference type="ARBA" id="ARBA00022964"/>
    </source>
</evidence>
<dbReference type="Pfam" id="PF14226">
    <property type="entry name" value="DIOX_N"/>
    <property type="match status" value="1"/>
</dbReference>
<keyword evidence="5 7" id="KW-0560">Oxidoreductase</keyword>
<gene>
    <name evidence="9" type="ORF">E2562_009850</name>
</gene>
<protein>
    <recommendedName>
        <fullName evidence="8">Fe2OG dioxygenase domain-containing protein</fullName>
    </recommendedName>
</protein>
<organism evidence="9 10">
    <name type="scientific">Oryza meyeriana var. granulata</name>
    <dbReference type="NCBI Taxonomy" id="110450"/>
    <lineage>
        <taxon>Eukaryota</taxon>
        <taxon>Viridiplantae</taxon>
        <taxon>Streptophyta</taxon>
        <taxon>Embryophyta</taxon>
        <taxon>Tracheophyta</taxon>
        <taxon>Spermatophyta</taxon>
        <taxon>Magnoliopsida</taxon>
        <taxon>Liliopsida</taxon>
        <taxon>Poales</taxon>
        <taxon>Poaceae</taxon>
        <taxon>BOP clade</taxon>
        <taxon>Oryzoideae</taxon>
        <taxon>Oryzeae</taxon>
        <taxon>Oryzinae</taxon>
        <taxon>Oryza</taxon>
        <taxon>Oryza meyeriana</taxon>
    </lineage>
</organism>
<dbReference type="Proteomes" id="UP000479710">
    <property type="component" value="Unassembled WGS sequence"/>
</dbReference>
<dbReference type="InterPro" id="IPR005123">
    <property type="entry name" value="Oxoglu/Fe-dep_dioxygenase_dom"/>
</dbReference>
<dbReference type="OrthoDB" id="288590at2759"/>
<dbReference type="SUPFAM" id="SSF51197">
    <property type="entry name" value="Clavaminate synthase-like"/>
    <property type="match status" value="1"/>
</dbReference>
<keyword evidence="6 7" id="KW-0408">Iron</keyword>
<keyword evidence="3 7" id="KW-0479">Metal-binding</keyword>